<feature type="compositionally biased region" description="Polar residues" evidence="4">
    <location>
        <begin position="39"/>
        <end position="55"/>
    </location>
</feature>
<proteinExistence type="predicted"/>
<feature type="region of interest" description="Disordered" evidence="4">
    <location>
        <begin position="39"/>
        <end position="60"/>
    </location>
</feature>
<dbReference type="Pfam" id="PF00076">
    <property type="entry name" value="RRM_1"/>
    <property type="match status" value="1"/>
</dbReference>
<keyword evidence="1" id="KW-0677">Repeat</keyword>
<evidence type="ECO:0000313" key="6">
    <source>
        <dbReference type="EMBL" id="CAD9086053.1"/>
    </source>
</evidence>
<dbReference type="EMBL" id="HBGD01011289">
    <property type="protein sequence ID" value="CAD9086053.1"/>
    <property type="molecule type" value="Transcribed_RNA"/>
</dbReference>
<keyword evidence="2 3" id="KW-0694">RNA-binding</keyword>
<gene>
    <name evidence="6" type="ORF">PCOS0759_LOCUS9307</name>
</gene>
<evidence type="ECO:0000256" key="4">
    <source>
        <dbReference type="SAM" id="MobiDB-lite"/>
    </source>
</evidence>
<feature type="domain" description="RRM" evidence="5">
    <location>
        <begin position="181"/>
        <end position="259"/>
    </location>
</feature>
<feature type="region of interest" description="Disordered" evidence="4">
    <location>
        <begin position="98"/>
        <end position="124"/>
    </location>
</feature>
<dbReference type="SUPFAM" id="SSF54928">
    <property type="entry name" value="RNA-binding domain, RBD"/>
    <property type="match status" value="2"/>
</dbReference>
<evidence type="ECO:0000256" key="1">
    <source>
        <dbReference type="ARBA" id="ARBA00022737"/>
    </source>
</evidence>
<reference evidence="6" key="1">
    <citation type="submission" date="2021-01" db="EMBL/GenBank/DDBJ databases">
        <authorList>
            <person name="Corre E."/>
            <person name="Pelletier E."/>
            <person name="Niang G."/>
            <person name="Scheremetjew M."/>
            <person name="Finn R."/>
            <person name="Kale V."/>
            <person name="Holt S."/>
            <person name="Cochrane G."/>
            <person name="Meng A."/>
            <person name="Brown T."/>
            <person name="Cohen L."/>
        </authorList>
    </citation>
    <scope>NUCLEOTIDE SEQUENCE</scope>
    <source>
        <strain evidence="6">WS</strain>
    </source>
</reference>
<feature type="compositionally biased region" description="Polar residues" evidence="4">
    <location>
        <begin position="100"/>
        <end position="114"/>
    </location>
</feature>
<dbReference type="InterPro" id="IPR012677">
    <property type="entry name" value="Nucleotide-bd_a/b_plait_sf"/>
</dbReference>
<protein>
    <recommendedName>
        <fullName evidence="5">RRM domain-containing protein</fullName>
    </recommendedName>
</protein>
<dbReference type="PANTHER" id="PTHR24012">
    <property type="entry name" value="RNA BINDING PROTEIN"/>
    <property type="match status" value="1"/>
</dbReference>
<name>A0A7S1PKQ6_9EUKA</name>
<dbReference type="InterPro" id="IPR000504">
    <property type="entry name" value="RRM_dom"/>
</dbReference>
<dbReference type="Gene3D" id="3.30.70.330">
    <property type="match status" value="2"/>
</dbReference>
<evidence type="ECO:0000256" key="2">
    <source>
        <dbReference type="ARBA" id="ARBA00022884"/>
    </source>
</evidence>
<dbReference type="SMART" id="SM00360">
    <property type="entry name" value="RRM"/>
    <property type="match status" value="2"/>
</dbReference>
<dbReference type="CDD" id="cd00590">
    <property type="entry name" value="RRM_SF"/>
    <property type="match status" value="2"/>
</dbReference>
<sequence length="267" mass="30806">MSLSLHPKATSFRILVPFIRRCSHSPQAALPRYYSQNQRKQHNVFSDNSDASQSTDAKEPFFIQKDTSRPTRLLIHNIDWEQKEILVDELKGYGPFIVENSPNEVQTEHNQSWDESGEPESDPNLKNRGRLFVKFSQPQHAAAVLRDLQDAKFGERNIVVELAGFHRTQKQPFGPKIQGKPTLMVRNLPYSMNEEDMDVFFSQWGEVLEARLAKSANGMHRGFGFVVFQEVRSMLRAMMEVEGQELKEGYRVTAEEYKGWQNAYNNP</sequence>
<dbReference type="GO" id="GO:0003723">
    <property type="term" value="F:RNA binding"/>
    <property type="evidence" value="ECO:0007669"/>
    <property type="project" value="UniProtKB-UniRule"/>
</dbReference>
<accession>A0A7S1PKQ6</accession>
<dbReference type="PROSITE" id="PS50102">
    <property type="entry name" value="RRM"/>
    <property type="match status" value="1"/>
</dbReference>
<dbReference type="AlphaFoldDB" id="A0A7S1PKQ6"/>
<organism evidence="6">
    <name type="scientific">Percolomonas cosmopolitus</name>
    <dbReference type="NCBI Taxonomy" id="63605"/>
    <lineage>
        <taxon>Eukaryota</taxon>
        <taxon>Discoba</taxon>
        <taxon>Heterolobosea</taxon>
        <taxon>Tetramitia</taxon>
        <taxon>Eutetramitia</taxon>
        <taxon>Percolomonadidae</taxon>
        <taxon>Percolomonas</taxon>
    </lineage>
</organism>
<dbReference type="InterPro" id="IPR035979">
    <property type="entry name" value="RBD_domain_sf"/>
</dbReference>
<evidence type="ECO:0000256" key="3">
    <source>
        <dbReference type="PROSITE-ProRule" id="PRU00176"/>
    </source>
</evidence>
<evidence type="ECO:0000259" key="5">
    <source>
        <dbReference type="PROSITE" id="PS50102"/>
    </source>
</evidence>